<dbReference type="Gene3D" id="1.10.10.60">
    <property type="entry name" value="Homeodomain-like"/>
    <property type="match status" value="1"/>
</dbReference>
<name>A0A103E2K5_9BURK</name>
<dbReference type="PROSITE" id="PS01124">
    <property type="entry name" value="HTH_ARAC_FAMILY_2"/>
    <property type="match status" value="1"/>
</dbReference>
<dbReference type="InterPro" id="IPR050204">
    <property type="entry name" value="AraC_XylS_family_regulators"/>
</dbReference>
<keyword evidence="3" id="KW-0804">Transcription</keyword>
<evidence type="ECO:0000313" key="5">
    <source>
        <dbReference type="EMBL" id="KVE27025.1"/>
    </source>
</evidence>
<dbReference type="EMBL" id="LOWA01000032">
    <property type="protein sequence ID" value="KVE27025.1"/>
    <property type="molecule type" value="Genomic_DNA"/>
</dbReference>
<sequence>MSTAGVPPGERIAFWEAYNADALVGLRCSSLSETGLDASLANYMLDGMRLADISGNTHQIERSPALVRSCPKNSIFACQVVEGRAYFIQHERCEIVDAGETIVYDTRRPYIFGFPTGMRQFLIDLPADDFRLRFGVDPARLPLKLAARAGREMLLGRTLRHRLDAFVHHPTHAATAPLALHATVLLESMLRCEMRGSAGSTPALSYLLSAKQLIAERLADPALRPQAVADALGLSLRHLNRLFATDGQSLDEYIWSKRASLALADLLDPALRGVAIGEIAFRWGFSSHAHFSRAIRERYGASPSALRAQKRDGGGAAD</sequence>
<evidence type="ECO:0000256" key="3">
    <source>
        <dbReference type="ARBA" id="ARBA00023163"/>
    </source>
</evidence>
<dbReference type="InterPro" id="IPR018060">
    <property type="entry name" value="HTH_AraC"/>
</dbReference>
<dbReference type="InterPro" id="IPR018062">
    <property type="entry name" value="HTH_AraC-typ_CS"/>
</dbReference>
<dbReference type="Pfam" id="PF14525">
    <property type="entry name" value="AraC_binding_2"/>
    <property type="match status" value="1"/>
</dbReference>
<dbReference type="Pfam" id="PF12833">
    <property type="entry name" value="HTH_18"/>
    <property type="match status" value="1"/>
</dbReference>
<dbReference type="Proteomes" id="UP000062788">
    <property type="component" value="Unassembled WGS sequence"/>
</dbReference>
<protein>
    <submittedName>
        <fullName evidence="5">AraC family transcriptional regulator</fullName>
    </submittedName>
</protein>
<dbReference type="PRINTS" id="PR00032">
    <property type="entry name" value="HTHARAC"/>
</dbReference>
<dbReference type="InterPro" id="IPR020449">
    <property type="entry name" value="Tscrpt_reg_AraC-type_HTH"/>
</dbReference>
<evidence type="ECO:0000256" key="1">
    <source>
        <dbReference type="ARBA" id="ARBA00023015"/>
    </source>
</evidence>
<keyword evidence="2" id="KW-0238">DNA-binding</keyword>
<evidence type="ECO:0000256" key="2">
    <source>
        <dbReference type="ARBA" id="ARBA00023125"/>
    </source>
</evidence>
<organism evidence="5 6">
    <name type="scientific">Burkholderia singularis</name>
    <dbReference type="NCBI Taxonomy" id="1503053"/>
    <lineage>
        <taxon>Bacteria</taxon>
        <taxon>Pseudomonadati</taxon>
        <taxon>Pseudomonadota</taxon>
        <taxon>Betaproteobacteria</taxon>
        <taxon>Burkholderiales</taxon>
        <taxon>Burkholderiaceae</taxon>
        <taxon>Burkholderia</taxon>
        <taxon>pseudomallei group</taxon>
    </lineage>
</organism>
<dbReference type="PANTHER" id="PTHR46796:SF6">
    <property type="entry name" value="ARAC SUBFAMILY"/>
    <property type="match status" value="1"/>
</dbReference>
<dbReference type="AlphaFoldDB" id="A0A103E2K5"/>
<dbReference type="RefSeq" id="WP_059517883.1">
    <property type="nucleotide sequence ID" value="NZ_LOWA01000032.1"/>
</dbReference>
<dbReference type="SUPFAM" id="SSF46689">
    <property type="entry name" value="Homeodomain-like"/>
    <property type="match status" value="1"/>
</dbReference>
<dbReference type="GO" id="GO:0043565">
    <property type="term" value="F:sequence-specific DNA binding"/>
    <property type="evidence" value="ECO:0007669"/>
    <property type="project" value="InterPro"/>
</dbReference>
<accession>A0A103E2K5</accession>
<dbReference type="PROSITE" id="PS00041">
    <property type="entry name" value="HTH_ARAC_FAMILY_1"/>
    <property type="match status" value="1"/>
</dbReference>
<keyword evidence="6" id="KW-1185">Reference proteome</keyword>
<reference evidence="5 6" key="1">
    <citation type="submission" date="2015-11" db="EMBL/GenBank/DDBJ databases">
        <title>Expanding the genomic diversity of Burkholderia species for the development of highly accurate diagnostics.</title>
        <authorList>
            <person name="Sahl J."/>
            <person name="Keim P."/>
            <person name="Wagner D."/>
        </authorList>
    </citation>
    <scope>NUCLEOTIDE SEQUENCE [LARGE SCALE GENOMIC DNA]</scope>
    <source>
        <strain evidence="5 6">TSV85</strain>
    </source>
</reference>
<evidence type="ECO:0000313" key="6">
    <source>
        <dbReference type="Proteomes" id="UP000062788"/>
    </source>
</evidence>
<comment type="caution">
    <text evidence="5">The sequence shown here is derived from an EMBL/GenBank/DDBJ whole genome shotgun (WGS) entry which is preliminary data.</text>
</comment>
<keyword evidence="1" id="KW-0805">Transcription regulation</keyword>
<dbReference type="PANTHER" id="PTHR46796">
    <property type="entry name" value="HTH-TYPE TRANSCRIPTIONAL ACTIVATOR RHAS-RELATED"/>
    <property type="match status" value="1"/>
</dbReference>
<dbReference type="GO" id="GO:0003700">
    <property type="term" value="F:DNA-binding transcription factor activity"/>
    <property type="evidence" value="ECO:0007669"/>
    <property type="project" value="InterPro"/>
</dbReference>
<feature type="domain" description="HTH araC/xylS-type" evidence="4">
    <location>
        <begin position="208"/>
        <end position="309"/>
    </location>
</feature>
<dbReference type="InterPro" id="IPR035418">
    <property type="entry name" value="AraC-bd_2"/>
</dbReference>
<dbReference type="SMART" id="SM00342">
    <property type="entry name" value="HTH_ARAC"/>
    <property type="match status" value="1"/>
</dbReference>
<proteinExistence type="predicted"/>
<dbReference type="InterPro" id="IPR009057">
    <property type="entry name" value="Homeodomain-like_sf"/>
</dbReference>
<gene>
    <name evidence="5" type="ORF">WS67_13015</name>
</gene>
<evidence type="ECO:0000259" key="4">
    <source>
        <dbReference type="PROSITE" id="PS01124"/>
    </source>
</evidence>